<dbReference type="EMBL" id="BGPR01024941">
    <property type="protein sequence ID" value="GBN93431.1"/>
    <property type="molecule type" value="Genomic_DNA"/>
</dbReference>
<evidence type="ECO:0000313" key="4">
    <source>
        <dbReference type="EMBL" id="GBN93431.1"/>
    </source>
</evidence>
<accession>A0A4Y2SZC8</accession>
<evidence type="ECO:0000256" key="1">
    <source>
        <dbReference type="SAM" id="MobiDB-lite"/>
    </source>
</evidence>
<evidence type="ECO:0000313" key="2">
    <source>
        <dbReference type="EMBL" id="GBN92625.1"/>
    </source>
</evidence>
<protein>
    <submittedName>
        <fullName evidence="3">Uncharacterized protein</fullName>
    </submittedName>
</protein>
<dbReference type="EMBL" id="BGPR01024495">
    <property type="protein sequence ID" value="GBN92626.1"/>
    <property type="molecule type" value="Genomic_DNA"/>
</dbReference>
<dbReference type="Proteomes" id="UP000499080">
    <property type="component" value="Unassembled WGS sequence"/>
</dbReference>
<sequence>MYCGPPAEYLQMALPSPVTSDHQAAENRRRDGTRYETMNDNLFIPKESQKRKLGSHTSRPRRLNVSGSRMVTANESIEEKEEINMRMRCQEEKLERSIMGLARRKVD</sequence>
<feature type="compositionally biased region" description="Basic residues" evidence="1">
    <location>
        <begin position="49"/>
        <end position="62"/>
    </location>
</feature>
<dbReference type="AlphaFoldDB" id="A0A4Y2SZC8"/>
<keyword evidence="6" id="KW-1185">Reference proteome</keyword>
<evidence type="ECO:0000313" key="6">
    <source>
        <dbReference type="Proteomes" id="UP000499080"/>
    </source>
</evidence>
<proteinExistence type="predicted"/>
<dbReference type="EMBL" id="BGPR01024954">
    <property type="protein sequence ID" value="GBN93449.1"/>
    <property type="molecule type" value="Genomic_DNA"/>
</dbReference>
<feature type="compositionally biased region" description="Basic and acidic residues" evidence="1">
    <location>
        <begin position="23"/>
        <end position="34"/>
    </location>
</feature>
<evidence type="ECO:0000313" key="3">
    <source>
        <dbReference type="EMBL" id="GBN92626.1"/>
    </source>
</evidence>
<evidence type="ECO:0000313" key="5">
    <source>
        <dbReference type="EMBL" id="GBN93449.1"/>
    </source>
</evidence>
<name>A0A4Y2SZC8_ARAVE</name>
<reference evidence="3 6" key="1">
    <citation type="journal article" date="2019" name="Sci. Rep.">
        <title>Orb-weaving spider Araneus ventricosus genome elucidates the spidroin gene catalogue.</title>
        <authorList>
            <person name="Kono N."/>
            <person name="Nakamura H."/>
            <person name="Ohtoshi R."/>
            <person name="Moran D.A.P."/>
            <person name="Shinohara A."/>
            <person name="Yoshida Y."/>
            <person name="Fujiwara M."/>
            <person name="Mori M."/>
            <person name="Tomita M."/>
            <person name="Arakawa K."/>
        </authorList>
    </citation>
    <scope>NUCLEOTIDE SEQUENCE [LARGE SCALE GENOMIC DNA]</scope>
</reference>
<feature type="compositionally biased region" description="Polar residues" evidence="1">
    <location>
        <begin position="65"/>
        <end position="75"/>
    </location>
</feature>
<comment type="caution">
    <text evidence="3">The sequence shown here is derived from an EMBL/GenBank/DDBJ whole genome shotgun (WGS) entry which is preliminary data.</text>
</comment>
<organism evidence="3 6">
    <name type="scientific">Araneus ventricosus</name>
    <name type="common">Orbweaver spider</name>
    <name type="synonym">Epeira ventricosa</name>
    <dbReference type="NCBI Taxonomy" id="182803"/>
    <lineage>
        <taxon>Eukaryota</taxon>
        <taxon>Metazoa</taxon>
        <taxon>Ecdysozoa</taxon>
        <taxon>Arthropoda</taxon>
        <taxon>Chelicerata</taxon>
        <taxon>Arachnida</taxon>
        <taxon>Araneae</taxon>
        <taxon>Araneomorphae</taxon>
        <taxon>Entelegynae</taxon>
        <taxon>Araneoidea</taxon>
        <taxon>Araneidae</taxon>
        <taxon>Araneus</taxon>
    </lineage>
</organism>
<feature type="region of interest" description="Disordered" evidence="1">
    <location>
        <begin position="13"/>
        <end position="78"/>
    </location>
</feature>
<gene>
    <name evidence="5" type="ORF">AVEN_180360_1</name>
    <name evidence="3" type="ORF">AVEN_221742_1</name>
    <name evidence="4" type="ORF">AVEN_236470_1</name>
    <name evidence="2" type="ORF">AVEN_97296_1</name>
</gene>
<dbReference type="EMBL" id="BGPR01024493">
    <property type="protein sequence ID" value="GBN92625.1"/>
    <property type="molecule type" value="Genomic_DNA"/>
</dbReference>